<dbReference type="Proteomes" id="UP000217182">
    <property type="component" value="Chromosome"/>
</dbReference>
<dbReference type="AlphaFoldDB" id="A0A250B8G8"/>
<dbReference type="SUPFAM" id="SSF52540">
    <property type="entry name" value="P-loop containing nucleoside triphosphate hydrolases"/>
    <property type="match status" value="2"/>
</dbReference>
<dbReference type="EMBL" id="CP014136">
    <property type="protein sequence ID" value="ATA22449.1"/>
    <property type="molecule type" value="Genomic_DNA"/>
</dbReference>
<dbReference type="OrthoDB" id="9776369at2"/>
<dbReference type="GO" id="GO:0005524">
    <property type="term" value="F:ATP binding"/>
    <property type="evidence" value="ECO:0007669"/>
    <property type="project" value="UniProtKB-KW"/>
</dbReference>
<comment type="subcellular location">
    <subcellularLocation>
        <location evidence="1">Cell inner membrane</location>
        <topology evidence="1">Peripheral membrane protein</topology>
    </subcellularLocation>
</comment>
<name>A0A250B8G8_9GAMM</name>
<keyword evidence="7 11" id="KW-0067">ATP-binding</keyword>
<protein>
    <submittedName>
        <fullName evidence="11">Heme ABC transporter ATP-binding protein</fullName>
    </submittedName>
</protein>
<dbReference type="InterPro" id="IPR003439">
    <property type="entry name" value="ABC_transporter-like_ATP-bd"/>
</dbReference>
<keyword evidence="3" id="KW-1003">Cell membrane</keyword>
<evidence type="ECO:0000259" key="10">
    <source>
        <dbReference type="PROSITE" id="PS50893"/>
    </source>
</evidence>
<dbReference type="Pfam" id="PF00005">
    <property type="entry name" value="ABC_tran"/>
    <property type="match status" value="2"/>
</dbReference>
<evidence type="ECO:0000256" key="5">
    <source>
        <dbReference type="ARBA" id="ARBA00022737"/>
    </source>
</evidence>
<dbReference type="PANTHER" id="PTHR43790:SF4">
    <property type="entry name" value="GUANOSINE IMPORT ATP-BINDING PROTEIN NUPO"/>
    <property type="match status" value="1"/>
</dbReference>
<keyword evidence="4" id="KW-0762">Sugar transport</keyword>
<dbReference type="CDD" id="cd03216">
    <property type="entry name" value="ABC_Carb_Monos_I"/>
    <property type="match status" value="1"/>
</dbReference>
<gene>
    <name evidence="11" type="ORF">AWC35_12960</name>
</gene>
<keyword evidence="12" id="KW-1185">Reference proteome</keyword>
<feature type="domain" description="ABC transporter" evidence="10">
    <location>
        <begin position="8"/>
        <end position="243"/>
    </location>
</feature>
<evidence type="ECO:0000256" key="1">
    <source>
        <dbReference type="ARBA" id="ARBA00004417"/>
    </source>
</evidence>
<dbReference type="InterPro" id="IPR027417">
    <property type="entry name" value="P-loop_NTPase"/>
</dbReference>
<reference evidence="11 12" key="1">
    <citation type="submission" date="2016-01" db="EMBL/GenBank/DDBJ databases">
        <authorList>
            <person name="Oliw E.H."/>
        </authorList>
    </citation>
    <scope>NUCLEOTIDE SEQUENCE [LARGE SCALE GENOMIC DNA]</scope>
    <source>
        <strain evidence="11 12">FRB97</strain>
    </source>
</reference>
<dbReference type="Gene3D" id="3.40.50.300">
    <property type="entry name" value="P-loop containing nucleotide triphosphate hydrolases"/>
    <property type="match status" value="2"/>
</dbReference>
<evidence type="ECO:0000313" key="12">
    <source>
        <dbReference type="Proteomes" id="UP000217182"/>
    </source>
</evidence>
<evidence type="ECO:0000313" key="11">
    <source>
        <dbReference type="EMBL" id="ATA22449.1"/>
    </source>
</evidence>
<keyword evidence="9" id="KW-0472">Membrane</keyword>
<evidence type="ECO:0000256" key="6">
    <source>
        <dbReference type="ARBA" id="ARBA00022741"/>
    </source>
</evidence>
<dbReference type="InterPro" id="IPR003593">
    <property type="entry name" value="AAA+_ATPase"/>
</dbReference>
<organism evidence="11 12">
    <name type="scientific">Gibbsiella quercinecans</name>
    <dbReference type="NCBI Taxonomy" id="929813"/>
    <lineage>
        <taxon>Bacteria</taxon>
        <taxon>Pseudomonadati</taxon>
        <taxon>Pseudomonadota</taxon>
        <taxon>Gammaproteobacteria</taxon>
        <taxon>Enterobacterales</taxon>
        <taxon>Yersiniaceae</taxon>
        <taxon>Gibbsiella</taxon>
    </lineage>
</organism>
<feature type="domain" description="ABC transporter" evidence="10">
    <location>
        <begin position="260"/>
        <end position="504"/>
    </location>
</feature>
<keyword evidence="8" id="KW-1278">Translocase</keyword>
<evidence type="ECO:0000256" key="4">
    <source>
        <dbReference type="ARBA" id="ARBA00022597"/>
    </source>
</evidence>
<dbReference type="SMART" id="SM00382">
    <property type="entry name" value="AAA"/>
    <property type="match status" value="2"/>
</dbReference>
<dbReference type="GO" id="GO:0005886">
    <property type="term" value="C:plasma membrane"/>
    <property type="evidence" value="ECO:0007669"/>
    <property type="project" value="UniProtKB-SubCell"/>
</dbReference>
<dbReference type="RefSeq" id="WP_095849025.1">
    <property type="nucleotide sequence ID" value="NZ_CP014136.1"/>
</dbReference>
<dbReference type="InterPro" id="IPR050107">
    <property type="entry name" value="ABC_carbohydrate_import_ATPase"/>
</dbReference>
<proteinExistence type="predicted"/>
<evidence type="ECO:0000256" key="2">
    <source>
        <dbReference type="ARBA" id="ARBA00022448"/>
    </source>
</evidence>
<dbReference type="InterPro" id="IPR017871">
    <property type="entry name" value="ABC_transporter-like_CS"/>
</dbReference>
<sequence>MATAAVRVALNNITKRFARVTANDGVSMAVRAGEIHALLGENGAGKSTLMQILYGLYHPDAGEIIVDGQPVQLRDPSDAIACGIGMVHQEFMLVQPMSVVENVVLGLKESAWGRLDLSAAAARLQALSARHGLAVDPWAKVHHLPIGVQQRVEILKLLYRDAQVLILDEPTAVLTPQEKAGLFATLRSLRAEGRSVIIVTHKLYEIMAIADRVSVMRAGKMVETVAVSATSETDLARRMVGRDVVLRVDKAPCKTGANVLHVDNIALRDESGRQKIWRVSLKVAAGEILGIAGVDGNGQSELADALLNLRAIEAGRIWLGGEDITQASPAQRRAKGIGFIPADRRGVGSVTALSIIDNAMLGAQRSFTRARGWLLDRKKMAQHAQSIIAHFQVHTPDAEFEAGKLSGGNLQKLILGREVARTPRLLVVEQPTRGLDVGAVQAVWQGLLAARDSGCAILMISAELEEILNLSDRIAVMYGGQIAGVLDAREATAEKLGELMAGGKFSEEAVDENAA</sequence>
<keyword evidence="5" id="KW-0677">Repeat</keyword>
<keyword evidence="2" id="KW-0813">Transport</keyword>
<dbReference type="PROSITE" id="PS00211">
    <property type="entry name" value="ABC_TRANSPORTER_1"/>
    <property type="match status" value="1"/>
</dbReference>
<dbReference type="PROSITE" id="PS50893">
    <property type="entry name" value="ABC_TRANSPORTER_2"/>
    <property type="match status" value="2"/>
</dbReference>
<dbReference type="PANTHER" id="PTHR43790">
    <property type="entry name" value="CARBOHYDRATE TRANSPORT ATP-BINDING PROTEIN MG119-RELATED"/>
    <property type="match status" value="1"/>
</dbReference>
<evidence type="ECO:0000256" key="3">
    <source>
        <dbReference type="ARBA" id="ARBA00022475"/>
    </source>
</evidence>
<evidence type="ECO:0000256" key="9">
    <source>
        <dbReference type="ARBA" id="ARBA00023136"/>
    </source>
</evidence>
<evidence type="ECO:0000256" key="8">
    <source>
        <dbReference type="ARBA" id="ARBA00022967"/>
    </source>
</evidence>
<keyword evidence="6" id="KW-0547">Nucleotide-binding</keyword>
<dbReference type="CDD" id="cd03215">
    <property type="entry name" value="ABC_Carb_Monos_II"/>
    <property type="match status" value="1"/>
</dbReference>
<accession>A0A250B8G8</accession>
<evidence type="ECO:0000256" key="7">
    <source>
        <dbReference type="ARBA" id="ARBA00022840"/>
    </source>
</evidence>
<dbReference type="FunFam" id="3.40.50.300:FF:000127">
    <property type="entry name" value="Ribose import ATP-binding protein RbsA"/>
    <property type="match status" value="1"/>
</dbReference>
<dbReference type="KEGG" id="gqu:AWC35_12960"/>
<dbReference type="GO" id="GO:0016887">
    <property type="term" value="F:ATP hydrolysis activity"/>
    <property type="evidence" value="ECO:0007669"/>
    <property type="project" value="InterPro"/>
</dbReference>